<accession>A0A1G1W4R2</accession>
<proteinExistence type="predicted"/>
<evidence type="ECO:0000313" key="2">
    <source>
        <dbReference type="Proteomes" id="UP000176299"/>
    </source>
</evidence>
<comment type="caution">
    <text evidence="1">The sequence shown here is derived from an EMBL/GenBank/DDBJ whole genome shotgun (WGS) entry which is preliminary data.</text>
</comment>
<sequence length="84" mass="9553">MDLKEEISRKKIKIGGEDALRVEFTRVNTPAGKTEVIIYVLHKGRIYRIFPSSPEIKPEDLNPGDTTPYTDVQDAILSSFKFID</sequence>
<dbReference type="AlphaFoldDB" id="A0A1G1W4R2"/>
<dbReference type="STRING" id="1802591.A2113_02155"/>
<gene>
    <name evidence="1" type="ORF">A2113_02155</name>
</gene>
<dbReference type="EMBL" id="MHCN01000001">
    <property type="protein sequence ID" value="OGY22672.1"/>
    <property type="molecule type" value="Genomic_DNA"/>
</dbReference>
<reference evidence="1 2" key="1">
    <citation type="journal article" date="2016" name="Nat. Commun.">
        <title>Thousands of microbial genomes shed light on interconnected biogeochemical processes in an aquifer system.</title>
        <authorList>
            <person name="Anantharaman K."/>
            <person name="Brown C.T."/>
            <person name="Hug L.A."/>
            <person name="Sharon I."/>
            <person name="Castelle C.J."/>
            <person name="Probst A.J."/>
            <person name="Thomas B.C."/>
            <person name="Singh A."/>
            <person name="Wilkins M.J."/>
            <person name="Karaoz U."/>
            <person name="Brodie E.L."/>
            <person name="Williams K.H."/>
            <person name="Hubbard S.S."/>
            <person name="Banfield J.F."/>
        </authorList>
    </citation>
    <scope>NUCLEOTIDE SEQUENCE [LARGE SCALE GENOMIC DNA]</scope>
</reference>
<organism evidence="1 2">
    <name type="scientific">Candidatus Woykebacteria bacterium GWA1_44_8</name>
    <dbReference type="NCBI Taxonomy" id="1802591"/>
    <lineage>
        <taxon>Bacteria</taxon>
        <taxon>Candidatus Woykeibacteriota</taxon>
    </lineage>
</organism>
<evidence type="ECO:0000313" key="1">
    <source>
        <dbReference type="EMBL" id="OGY22672.1"/>
    </source>
</evidence>
<name>A0A1G1W4R2_9BACT</name>
<dbReference type="Proteomes" id="UP000176299">
    <property type="component" value="Unassembled WGS sequence"/>
</dbReference>
<protein>
    <submittedName>
        <fullName evidence="1">Uncharacterized protein</fullName>
    </submittedName>
</protein>